<reference evidence="2" key="1">
    <citation type="journal article" date="2023" name="Science">
        <title>Genome structures resolve the early diversification of teleost fishes.</title>
        <authorList>
            <person name="Parey E."/>
            <person name="Louis A."/>
            <person name="Montfort J."/>
            <person name="Bouchez O."/>
            <person name="Roques C."/>
            <person name="Iampietro C."/>
            <person name="Lluch J."/>
            <person name="Castinel A."/>
            <person name="Donnadieu C."/>
            <person name="Desvignes T."/>
            <person name="Floi Bucao C."/>
            <person name="Jouanno E."/>
            <person name="Wen M."/>
            <person name="Mejri S."/>
            <person name="Dirks R."/>
            <person name="Jansen H."/>
            <person name="Henkel C."/>
            <person name="Chen W.J."/>
            <person name="Zahm M."/>
            <person name="Cabau C."/>
            <person name="Klopp C."/>
            <person name="Thompson A.W."/>
            <person name="Robinson-Rechavi M."/>
            <person name="Braasch I."/>
            <person name="Lecointre G."/>
            <person name="Bobe J."/>
            <person name="Postlethwait J.H."/>
            <person name="Berthelot C."/>
            <person name="Roest Crollius H."/>
            <person name="Guiguen Y."/>
        </authorList>
    </citation>
    <scope>NUCLEOTIDE SEQUENCE</scope>
    <source>
        <strain evidence="2">WJC10195</strain>
    </source>
</reference>
<feature type="region of interest" description="Disordered" evidence="1">
    <location>
        <begin position="36"/>
        <end position="81"/>
    </location>
</feature>
<evidence type="ECO:0000313" key="2">
    <source>
        <dbReference type="EMBL" id="KAJ8352297.1"/>
    </source>
</evidence>
<protein>
    <submittedName>
        <fullName evidence="2">Uncharacterized protein</fullName>
    </submittedName>
</protein>
<dbReference type="AlphaFoldDB" id="A0A9Q1F6V0"/>
<gene>
    <name evidence="2" type="ORF">SKAU_G00237730</name>
</gene>
<comment type="caution">
    <text evidence="2">The sequence shown here is derived from an EMBL/GenBank/DDBJ whole genome shotgun (WGS) entry which is preliminary data.</text>
</comment>
<name>A0A9Q1F6V0_SYNKA</name>
<feature type="compositionally biased region" description="Basic and acidic residues" evidence="1">
    <location>
        <begin position="71"/>
        <end position="81"/>
    </location>
</feature>
<sequence length="81" mass="8276">MDAGDQHAVVARAPSGLRRFHVHRKSLAPGGVAELPAAGGNGALIKSRSQFPRKGSTASTAGVGGQLSEEPESHAHGERTP</sequence>
<keyword evidence="3" id="KW-1185">Reference proteome</keyword>
<accession>A0A9Q1F6V0</accession>
<organism evidence="2 3">
    <name type="scientific">Synaphobranchus kaupii</name>
    <name type="common">Kaup's arrowtooth eel</name>
    <dbReference type="NCBI Taxonomy" id="118154"/>
    <lineage>
        <taxon>Eukaryota</taxon>
        <taxon>Metazoa</taxon>
        <taxon>Chordata</taxon>
        <taxon>Craniata</taxon>
        <taxon>Vertebrata</taxon>
        <taxon>Euteleostomi</taxon>
        <taxon>Actinopterygii</taxon>
        <taxon>Neopterygii</taxon>
        <taxon>Teleostei</taxon>
        <taxon>Anguilliformes</taxon>
        <taxon>Synaphobranchidae</taxon>
        <taxon>Synaphobranchus</taxon>
    </lineage>
</organism>
<proteinExistence type="predicted"/>
<evidence type="ECO:0000313" key="3">
    <source>
        <dbReference type="Proteomes" id="UP001152622"/>
    </source>
</evidence>
<dbReference type="Proteomes" id="UP001152622">
    <property type="component" value="Chromosome 8"/>
</dbReference>
<dbReference type="EMBL" id="JAINUF010000008">
    <property type="protein sequence ID" value="KAJ8352297.1"/>
    <property type="molecule type" value="Genomic_DNA"/>
</dbReference>
<evidence type="ECO:0000256" key="1">
    <source>
        <dbReference type="SAM" id="MobiDB-lite"/>
    </source>
</evidence>